<feature type="compositionally biased region" description="Basic and acidic residues" evidence="1">
    <location>
        <begin position="78"/>
        <end position="87"/>
    </location>
</feature>
<evidence type="ECO:0000313" key="2">
    <source>
        <dbReference type="EMBL" id="CAK9150263.1"/>
    </source>
</evidence>
<dbReference type="PANTHER" id="PTHR36405">
    <property type="entry name" value="BNAA10G09140D PROTEIN"/>
    <property type="match status" value="1"/>
</dbReference>
<evidence type="ECO:0000256" key="1">
    <source>
        <dbReference type="SAM" id="MobiDB-lite"/>
    </source>
</evidence>
<feature type="region of interest" description="Disordered" evidence="1">
    <location>
        <begin position="30"/>
        <end position="87"/>
    </location>
</feature>
<sequence length="161" mass="17480">MVQTMEAIQGGRRSIRVGTTGTISALMSRELESSESATTRNTSPTVSVLVPSGANIPKPLKPITSADDASSSGSGNSIDHKSPENVRRTKHYNRKTHHIPMLGSDNISLDGTPIRRKPDKNGSNIVEIVDIKCGNRDRTWTTPITNRLKKLSFSKLSESVV</sequence>
<reference evidence="2 3" key="1">
    <citation type="submission" date="2024-02" db="EMBL/GenBank/DDBJ databases">
        <authorList>
            <person name="Vignale AGUSTIN F."/>
            <person name="Sosa J E."/>
            <person name="Modenutti C."/>
        </authorList>
    </citation>
    <scope>NUCLEOTIDE SEQUENCE [LARGE SCALE GENOMIC DNA]</scope>
</reference>
<accession>A0ABC8S025</accession>
<gene>
    <name evidence="2" type="ORF">ILEXP_LOCUS18405</name>
</gene>
<evidence type="ECO:0000313" key="3">
    <source>
        <dbReference type="Proteomes" id="UP001642360"/>
    </source>
</evidence>
<name>A0ABC8S025_9AQUA</name>
<organism evidence="2 3">
    <name type="scientific">Ilex paraguariensis</name>
    <name type="common">yerba mate</name>
    <dbReference type="NCBI Taxonomy" id="185542"/>
    <lineage>
        <taxon>Eukaryota</taxon>
        <taxon>Viridiplantae</taxon>
        <taxon>Streptophyta</taxon>
        <taxon>Embryophyta</taxon>
        <taxon>Tracheophyta</taxon>
        <taxon>Spermatophyta</taxon>
        <taxon>Magnoliopsida</taxon>
        <taxon>eudicotyledons</taxon>
        <taxon>Gunneridae</taxon>
        <taxon>Pentapetalae</taxon>
        <taxon>asterids</taxon>
        <taxon>campanulids</taxon>
        <taxon>Aquifoliales</taxon>
        <taxon>Aquifoliaceae</taxon>
        <taxon>Ilex</taxon>
    </lineage>
</organism>
<protein>
    <submittedName>
        <fullName evidence="2">Uncharacterized protein</fullName>
    </submittedName>
</protein>
<dbReference type="Proteomes" id="UP001642360">
    <property type="component" value="Unassembled WGS sequence"/>
</dbReference>
<dbReference type="PANTHER" id="PTHR36405:SF1">
    <property type="entry name" value="OS07G0520600 PROTEIN"/>
    <property type="match status" value="1"/>
</dbReference>
<dbReference type="AlphaFoldDB" id="A0ABC8S025"/>
<feature type="compositionally biased region" description="Polar residues" evidence="1">
    <location>
        <begin position="34"/>
        <end position="46"/>
    </location>
</feature>
<keyword evidence="3" id="KW-1185">Reference proteome</keyword>
<feature type="compositionally biased region" description="Low complexity" evidence="1">
    <location>
        <begin position="65"/>
        <end position="75"/>
    </location>
</feature>
<dbReference type="EMBL" id="CAUOFW020002014">
    <property type="protein sequence ID" value="CAK9150263.1"/>
    <property type="molecule type" value="Genomic_DNA"/>
</dbReference>
<comment type="caution">
    <text evidence="2">The sequence shown here is derived from an EMBL/GenBank/DDBJ whole genome shotgun (WGS) entry which is preliminary data.</text>
</comment>
<proteinExistence type="predicted"/>